<dbReference type="EMBL" id="WEGH01000007">
    <property type="protein sequence ID" value="MQY09632.1"/>
    <property type="molecule type" value="Genomic_DNA"/>
</dbReference>
<dbReference type="InterPro" id="IPR036188">
    <property type="entry name" value="FAD/NAD-bd_sf"/>
</dbReference>
<protein>
    <submittedName>
        <fullName evidence="5">Anhydrotetracycline monooxygenase</fullName>
        <ecNumber evidence="5">1.14.13.38</ecNumber>
    </submittedName>
</protein>
<keyword evidence="2" id="KW-0285">Flavoprotein</keyword>
<evidence type="ECO:0000256" key="2">
    <source>
        <dbReference type="ARBA" id="ARBA00022630"/>
    </source>
</evidence>
<dbReference type="Gene3D" id="3.50.50.60">
    <property type="entry name" value="FAD/NAD(P)-binding domain"/>
    <property type="match status" value="1"/>
</dbReference>
<dbReference type="OrthoDB" id="8670884at2"/>
<dbReference type="GO" id="GO:0047670">
    <property type="term" value="F:anhydrotetracycline monooxygenase activity"/>
    <property type="evidence" value="ECO:0007669"/>
    <property type="project" value="UniProtKB-EC"/>
</dbReference>
<dbReference type="InterPro" id="IPR050641">
    <property type="entry name" value="RIFMO-like"/>
</dbReference>
<keyword evidence="6" id="KW-1185">Reference proteome</keyword>
<dbReference type="InterPro" id="IPR002938">
    <property type="entry name" value="FAD-bd"/>
</dbReference>
<name>A0A7K0C942_9ACTN</name>
<evidence type="ECO:0000259" key="4">
    <source>
        <dbReference type="Pfam" id="PF01494"/>
    </source>
</evidence>
<dbReference type="PANTHER" id="PTHR43004">
    <property type="entry name" value="TRK SYSTEM POTASSIUM UPTAKE PROTEIN"/>
    <property type="match status" value="1"/>
</dbReference>
<proteinExistence type="predicted"/>
<keyword evidence="3" id="KW-0274">FAD</keyword>
<dbReference type="Gene3D" id="3.30.70.2450">
    <property type="match status" value="1"/>
</dbReference>
<evidence type="ECO:0000313" key="5">
    <source>
        <dbReference type="EMBL" id="MQY09632.1"/>
    </source>
</evidence>
<comment type="caution">
    <text evidence="5">The sequence shown here is derived from an EMBL/GenBank/DDBJ whole genome shotgun (WGS) entry which is preliminary data.</text>
</comment>
<dbReference type="GO" id="GO:0071949">
    <property type="term" value="F:FAD binding"/>
    <property type="evidence" value="ECO:0007669"/>
    <property type="project" value="InterPro"/>
</dbReference>
<evidence type="ECO:0000313" key="6">
    <source>
        <dbReference type="Proteomes" id="UP000487268"/>
    </source>
</evidence>
<dbReference type="PANTHER" id="PTHR43004:SF19">
    <property type="entry name" value="BINDING MONOOXYGENASE, PUTATIVE (JCVI)-RELATED"/>
    <property type="match status" value="1"/>
</dbReference>
<evidence type="ECO:0000256" key="1">
    <source>
        <dbReference type="ARBA" id="ARBA00001974"/>
    </source>
</evidence>
<dbReference type="PRINTS" id="PR00420">
    <property type="entry name" value="RNGMNOXGNASE"/>
</dbReference>
<dbReference type="AlphaFoldDB" id="A0A7K0C942"/>
<keyword evidence="5" id="KW-0560">Oxidoreductase</keyword>
<dbReference type="Gene3D" id="3.40.30.120">
    <property type="match status" value="1"/>
</dbReference>
<gene>
    <name evidence="5" type="primary">otcC_4</name>
    <name evidence="5" type="ORF">ACRB68_77610</name>
</gene>
<accession>A0A7K0C942</accession>
<evidence type="ECO:0000256" key="3">
    <source>
        <dbReference type="ARBA" id="ARBA00022827"/>
    </source>
</evidence>
<dbReference type="Proteomes" id="UP000487268">
    <property type="component" value="Unassembled WGS sequence"/>
</dbReference>
<sequence length="501" mass="54172">MTGTGNVVIVGAGPTGLLLAGDLAAAGVPCTVLERRAEGSGLTRAFAVHARTLELLEMRGVAGELIRTGEKVRWLRLFGGARLDLARLPGRFPYVLVTPQYETERVLERRALAAGAEIVRGAEVVGLRRRDDGVDLRVRHGDGPPRIVRAAYVVGADGVGSTVRQALGLPFPGRSAVRSVMLADVRLTEEPREVLTVGADGEVFAFLAPFGDGWYRVIAWNRAHQAADTEPVDFEELRATVRRAHGTDHGMHDPRWTSRFHSDERQVPSYRVGRVFLAGDAAHVHSPAGGQGMNTGLQDAANLGWRLAAELHGWAPPDLLDGYHAERHPVGRRVLRGSGALLRGALLRPRPLRAARSVLARAATGTPPLARRLARTVAGLDIAYPAPRGAHPLIGRRAPDVPLAGEPGRLFEALRDGRFVLIVAANDPAVTYLATRRWADRVHCALAGGATRTTALVRPDGYIAWATGETAPDRRAAEIRDALTRWCGPPAEHHAHERRQR</sequence>
<dbReference type="Pfam" id="PF21274">
    <property type="entry name" value="Rng_hyd_C"/>
    <property type="match status" value="1"/>
</dbReference>
<organism evidence="5 6">
    <name type="scientific">Actinomadura macrotermitis</name>
    <dbReference type="NCBI Taxonomy" id="2585200"/>
    <lineage>
        <taxon>Bacteria</taxon>
        <taxon>Bacillati</taxon>
        <taxon>Actinomycetota</taxon>
        <taxon>Actinomycetes</taxon>
        <taxon>Streptosporangiales</taxon>
        <taxon>Thermomonosporaceae</taxon>
        <taxon>Actinomadura</taxon>
    </lineage>
</organism>
<dbReference type="RefSeq" id="WP_153541796.1">
    <property type="nucleotide sequence ID" value="NZ_WEGH01000007.1"/>
</dbReference>
<dbReference type="EC" id="1.14.13.38" evidence="5"/>
<feature type="domain" description="FAD-binding" evidence="4">
    <location>
        <begin position="6"/>
        <end position="337"/>
    </location>
</feature>
<reference evidence="5 6" key="1">
    <citation type="submission" date="2019-10" db="EMBL/GenBank/DDBJ databases">
        <title>Actinomadura rubteroloni sp. nov. and Actinomadura macrotermitis sp. nov., isolated from the gut of fungus growing-termite Macrotermes natalensis.</title>
        <authorList>
            <person name="Benndorf R."/>
            <person name="Martin K."/>
            <person name="Kuefner M."/>
            <person name="De Beer W."/>
            <person name="Kaster A.-K."/>
            <person name="Vollmers J."/>
            <person name="Poulsen M."/>
            <person name="Beemelmanns C."/>
        </authorList>
    </citation>
    <scope>NUCLEOTIDE SEQUENCE [LARGE SCALE GENOMIC DNA]</scope>
    <source>
        <strain evidence="5 6">RB68</strain>
    </source>
</reference>
<dbReference type="Pfam" id="PF01494">
    <property type="entry name" value="FAD_binding_3"/>
    <property type="match status" value="1"/>
</dbReference>
<keyword evidence="5" id="KW-0503">Monooxygenase</keyword>
<dbReference type="SUPFAM" id="SSF51905">
    <property type="entry name" value="FAD/NAD(P)-binding domain"/>
    <property type="match status" value="1"/>
</dbReference>
<comment type="cofactor">
    <cofactor evidence="1">
        <name>FAD</name>
        <dbReference type="ChEBI" id="CHEBI:57692"/>
    </cofactor>
</comment>